<name>A0A7S2U686_9STRA</name>
<evidence type="ECO:0000256" key="4">
    <source>
        <dbReference type="SAM" id="SignalP"/>
    </source>
</evidence>
<feature type="chain" id="PRO_5030986087" description="RING-type domain-containing protein" evidence="4">
    <location>
        <begin position="20"/>
        <end position="549"/>
    </location>
</feature>
<evidence type="ECO:0000256" key="3">
    <source>
        <dbReference type="SAM" id="Phobius"/>
    </source>
</evidence>
<dbReference type="AlphaFoldDB" id="A0A7S2U686"/>
<keyword evidence="3" id="KW-0472">Membrane</keyword>
<dbReference type="CDD" id="cd16454">
    <property type="entry name" value="RING-H2_PA-TM-RING"/>
    <property type="match status" value="1"/>
</dbReference>
<feature type="transmembrane region" description="Helical" evidence="3">
    <location>
        <begin position="301"/>
        <end position="324"/>
    </location>
</feature>
<keyword evidence="1" id="KW-0863">Zinc-finger</keyword>
<organism evidence="6">
    <name type="scientific">Attheya septentrionalis</name>
    <dbReference type="NCBI Taxonomy" id="420275"/>
    <lineage>
        <taxon>Eukaryota</taxon>
        <taxon>Sar</taxon>
        <taxon>Stramenopiles</taxon>
        <taxon>Ochrophyta</taxon>
        <taxon>Bacillariophyta</taxon>
        <taxon>Coscinodiscophyceae</taxon>
        <taxon>Chaetocerotophycidae</taxon>
        <taxon>Chaetocerotales</taxon>
        <taxon>Attheyaceae</taxon>
        <taxon>Attheya</taxon>
    </lineage>
</organism>
<feature type="region of interest" description="Disordered" evidence="2">
    <location>
        <begin position="511"/>
        <end position="549"/>
    </location>
</feature>
<accession>A0A7S2U686</accession>
<dbReference type="InterPro" id="IPR051826">
    <property type="entry name" value="E3_ubiquitin-ligase_domain"/>
</dbReference>
<dbReference type="SMART" id="SM00184">
    <property type="entry name" value="RING"/>
    <property type="match status" value="1"/>
</dbReference>
<dbReference type="Gene3D" id="3.30.40.10">
    <property type="entry name" value="Zinc/RING finger domain, C3HC4 (zinc finger)"/>
    <property type="match status" value="1"/>
</dbReference>
<keyword evidence="3" id="KW-1133">Transmembrane helix</keyword>
<dbReference type="InterPro" id="IPR001841">
    <property type="entry name" value="Znf_RING"/>
</dbReference>
<dbReference type="GO" id="GO:0008270">
    <property type="term" value="F:zinc ion binding"/>
    <property type="evidence" value="ECO:0007669"/>
    <property type="project" value="UniProtKB-KW"/>
</dbReference>
<feature type="signal peptide" evidence="4">
    <location>
        <begin position="1"/>
        <end position="19"/>
    </location>
</feature>
<dbReference type="GO" id="GO:0061630">
    <property type="term" value="F:ubiquitin protein ligase activity"/>
    <property type="evidence" value="ECO:0007669"/>
    <property type="project" value="TreeGrafter"/>
</dbReference>
<dbReference type="PANTHER" id="PTHR22765:SF411">
    <property type="entry name" value="OS02G0248440 PROTEIN"/>
    <property type="match status" value="1"/>
</dbReference>
<keyword evidence="1" id="KW-0479">Metal-binding</keyword>
<reference evidence="6" key="1">
    <citation type="submission" date="2021-01" db="EMBL/GenBank/DDBJ databases">
        <authorList>
            <person name="Corre E."/>
            <person name="Pelletier E."/>
            <person name="Niang G."/>
            <person name="Scheremetjew M."/>
            <person name="Finn R."/>
            <person name="Kale V."/>
            <person name="Holt S."/>
            <person name="Cochrane G."/>
            <person name="Meng A."/>
            <person name="Brown T."/>
            <person name="Cohen L."/>
        </authorList>
    </citation>
    <scope>NUCLEOTIDE SEQUENCE</scope>
    <source>
        <strain evidence="6">CCMP2084</strain>
    </source>
</reference>
<evidence type="ECO:0000256" key="1">
    <source>
        <dbReference type="PROSITE-ProRule" id="PRU00175"/>
    </source>
</evidence>
<feature type="domain" description="RING-type" evidence="5">
    <location>
        <begin position="462"/>
        <end position="505"/>
    </location>
</feature>
<dbReference type="Gene3D" id="3.50.30.30">
    <property type="match status" value="1"/>
</dbReference>
<keyword evidence="4" id="KW-0732">Signal</keyword>
<dbReference type="SUPFAM" id="SSF57850">
    <property type="entry name" value="RING/U-box"/>
    <property type="match status" value="1"/>
</dbReference>
<evidence type="ECO:0000256" key="2">
    <source>
        <dbReference type="SAM" id="MobiDB-lite"/>
    </source>
</evidence>
<gene>
    <name evidence="6" type="ORF">ASEP1449_LOCUS1225</name>
</gene>
<proteinExistence type="predicted"/>
<dbReference type="EMBL" id="HBHQ01001936">
    <property type="protein sequence ID" value="CAD9809402.1"/>
    <property type="molecule type" value="Transcribed_RNA"/>
</dbReference>
<feature type="compositionally biased region" description="Acidic residues" evidence="2">
    <location>
        <begin position="538"/>
        <end position="549"/>
    </location>
</feature>
<keyword evidence="3" id="KW-0812">Transmembrane</keyword>
<protein>
    <recommendedName>
        <fullName evidence="5">RING-type domain-containing protein</fullName>
    </recommendedName>
</protein>
<dbReference type="PANTHER" id="PTHR22765">
    <property type="entry name" value="RING FINGER AND PROTEASE ASSOCIATED DOMAIN-CONTAINING"/>
    <property type="match status" value="1"/>
</dbReference>
<feature type="region of interest" description="Disordered" evidence="2">
    <location>
        <begin position="271"/>
        <end position="294"/>
    </location>
</feature>
<evidence type="ECO:0000259" key="5">
    <source>
        <dbReference type="PROSITE" id="PS50089"/>
    </source>
</evidence>
<sequence>MMWTTVMWFLFWSYGVVVADALTVVSFENNATVEGRLANFGRYIALETIFSTDLFLPPLRMNGTGTLSTTDRYDEYLCFPPSDNRRHLESLSPESSSGVVEDQTTRRMEVEVIQEDGGESSNVLGWTPPDTRGVALLVKRGVCSFEEKARMAIRLNTEYAASSSTSPLKRRIDFILVYHNETGQEDALLQMGGPVDDASIDVGLIYISNSVGTYMQRRMLRKLVYTDVDSAMGPYINANALRQEPPKTLYETERNYEGWQYLVRFFTSGESDDNDDGGGGWNRPGRDPSRSGGSNTSNDFYWIRFVLFGLLIAAPCLRGVSVWYSAGGRIRCVRNERGCMVGLEIIRPANPHWLTQNNNDGGRRSSRRIRLTVQQVLALPEIEYNPLPSQPPPSTEIFNDEPIGVDKMDANVVVHDDMNADCVESDTLGQGTFLNEGSNNTIPVHEEEGGEPDSLVTTCTACSICIDDFETGEKIRLLPRCRHAFHTDCIMPWLTERQGCCPLCKTLVREEDESTDETPEQSHSSTPAGNTDDRDSIHEEEDGDIEMQA</sequence>
<keyword evidence="1" id="KW-0862">Zinc</keyword>
<evidence type="ECO:0000313" key="6">
    <source>
        <dbReference type="EMBL" id="CAD9809402.1"/>
    </source>
</evidence>
<dbReference type="PROSITE" id="PS50089">
    <property type="entry name" value="ZF_RING_2"/>
    <property type="match status" value="1"/>
</dbReference>
<dbReference type="Pfam" id="PF13639">
    <property type="entry name" value="zf-RING_2"/>
    <property type="match status" value="1"/>
</dbReference>
<dbReference type="InterPro" id="IPR013083">
    <property type="entry name" value="Znf_RING/FYVE/PHD"/>
</dbReference>
<dbReference type="GO" id="GO:0006511">
    <property type="term" value="P:ubiquitin-dependent protein catabolic process"/>
    <property type="evidence" value="ECO:0007669"/>
    <property type="project" value="TreeGrafter"/>
</dbReference>